<sequence length="418" mass="45182">MSSSSSVIRLACNVNNYHWGKHGLHSKAAQFAATNPGVTIEESQTYAELWMGTHPSGPSKVFGTDTPLSSIIGQNPEQNLGAEVSHKFDRQLPFLFKVLSIEKALSIQAHPDKKLAQKLFAERPAVYKDGNHKPEMSIALTDFVAMSGFRPLDEIAAFIGEYPEFAALVKESAEAFVSAAKQGDDAEKRAQLKALFAELMNAQAEDVQAQLDVLLARVAPGTDPLDISADALVHRLNAEYPGDVGVFCVFMLNVLKLVPGDAFFMGPNDPHAYIFGDCIECMATSDNVVRAGLTPKLRDVPVLVDMLTYDYGTPEGKLLRPVPFAETRHSLVYDPPIDEFSVVRTALAPAQAEAVAPLDGPQILLAVEGKGRLLVPADADEAYELLPGHVYFVRAGTDVVIKADEGSDLVTYSALCLA</sequence>
<gene>
    <name evidence="1" type="primary">PMI1</name>
    <name evidence="1" type="ORF">H4S07_003689</name>
</gene>
<accession>A0ACC1LE83</accession>
<keyword evidence="1" id="KW-0413">Isomerase</keyword>
<evidence type="ECO:0000313" key="1">
    <source>
        <dbReference type="EMBL" id="KAJ2806941.1"/>
    </source>
</evidence>
<name>A0ACC1LE83_9FUNG</name>
<evidence type="ECO:0000313" key="2">
    <source>
        <dbReference type="Proteomes" id="UP001140096"/>
    </source>
</evidence>
<protein>
    <submittedName>
        <fullName evidence="1">Mannose-6-phosphate isomerase</fullName>
        <ecNumber evidence="1">5.3.1.8</ecNumber>
    </submittedName>
</protein>
<reference evidence="1" key="1">
    <citation type="submission" date="2022-07" db="EMBL/GenBank/DDBJ databases">
        <title>Phylogenomic reconstructions and comparative analyses of Kickxellomycotina fungi.</title>
        <authorList>
            <person name="Reynolds N.K."/>
            <person name="Stajich J.E."/>
            <person name="Barry K."/>
            <person name="Grigoriev I.V."/>
            <person name="Crous P."/>
            <person name="Smith M.E."/>
        </authorList>
    </citation>
    <scope>NUCLEOTIDE SEQUENCE</scope>
    <source>
        <strain evidence="1">CBS 102833</strain>
    </source>
</reference>
<dbReference type="EC" id="5.3.1.8" evidence="1"/>
<comment type="caution">
    <text evidence="1">The sequence shown here is derived from an EMBL/GenBank/DDBJ whole genome shotgun (WGS) entry which is preliminary data.</text>
</comment>
<organism evidence="1 2">
    <name type="scientific">Coemansia furcata</name>
    <dbReference type="NCBI Taxonomy" id="417177"/>
    <lineage>
        <taxon>Eukaryota</taxon>
        <taxon>Fungi</taxon>
        <taxon>Fungi incertae sedis</taxon>
        <taxon>Zoopagomycota</taxon>
        <taxon>Kickxellomycotina</taxon>
        <taxon>Kickxellomycetes</taxon>
        <taxon>Kickxellales</taxon>
        <taxon>Kickxellaceae</taxon>
        <taxon>Coemansia</taxon>
    </lineage>
</organism>
<proteinExistence type="predicted"/>
<dbReference type="EMBL" id="JANBUP010001269">
    <property type="protein sequence ID" value="KAJ2806941.1"/>
    <property type="molecule type" value="Genomic_DNA"/>
</dbReference>
<keyword evidence="2" id="KW-1185">Reference proteome</keyword>
<dbReference type="Proteomes" id="UP001140096">
    <property type="component" value="Unassembled WGS sequence"/>
</dbReference>